<accession>A0ABP0E6V9</accession>
<name>A0ABP0E6V9_9PEZI</name>
<dbReference type="InterPro" id="IPR036291">
    <property type="entry name" value="NAD(P)-bd_dom_sf"/>
</dbReference>
<sequence>MAPPNIEIDPAVLATAAGQTVVITGAAGGIGAVTAALFNENGANVVIADLSFARAAAEKLISTLTYPDKAIFVSTDILNWAEMTSLFKEAATRFGRVDVVVANAGIMETKPVLDLEAVDDNGDLLESREAFRVIDVNVKGTLNTIRLGLHFMRHNEKGGSILLVASTSGYFGGTGVAAYITSKHGVIGLLRSCQAVVMQNGVRLNAVAPFFTPTHITANFADAWAAAGLEGNTAQDVARVVLQQSLNPEVAGTCVLACGSMRRELEAPRAAFIEQWMGSDVTKLMGEAGKLFATLGGYPLPKARQ</sequence>
<dbReference type="PANTHER" id="PTHR43180">
    <property type="entry name" value="3-OXOACYL-(ACYL-CARRIER-PROTEIN) REDUCTASE (AFU_ORTHOLOGUE AFUA_6G11210)"/>
    <property type="match status" value="1"/>
</dbReference>
<dbReference type="Gene3D" id="3.40.50.720">
    <property type="entry name" value="NAD(P)-binding Rossmann-like Domain"/>
    <property type="match status" value="1"/>
</dbReference>
<gene>
    <name evidence="3" type="ORF">SEPCBS57363_006373</name>
</gene>
<keyword evidence="4" id="KW-1185">Reference proteome</keyword>
<dbReference type="SUPFAM" id="SSF51735">
    <property type="entry name" value="NAD(P)-binding Rossmann-fold domains"/>
    <property type="match status" value="1"/>
</dbReference>
<evidence type="ECO:0000313" key="3">
    <source>
        <dbReference type="EMBL" id="CAK7274847.1"/>
    </source>
</evidence>
<evidence type="ECO:0008006" key="5">
    <source>
        <dbReference type="Google" id="ProtNLM"/>
    </source>
</evidence>
<dbReference type="PRINTS" id="PR00081">
    <property type="entry name" value="GDHRDH"/>
</dbReference>
<dbReference type="Proteomes" id="UP001642501">
    <property type="component" value="Unassembled WGS sequence"/>
</dbReference>
<comment type="caution">
    <text evidence="3">The sequence shown here is derived from an EMBL/GenBank/DDBJ whole genome shotgun (WGS) entry which is preliminary data.</text>
</comment>
<dbReference type="Pfam" id="PF00106">
    <property type="entry name" value="adh_short"/>
    <property type="match status" value="1"/>
</dbReference>
<keyword evidence="2" id="KW-0560">Oxidoreductase</keyword>
<protein>
    <recommendedName>
        <fullName evidence="5">Short chain dehydrogenase/reductase</fullName>
    </recommendedName>
</protein>
<dbReference type="InterPro" id="IPR002347">
    <property type="entry name" value="SDR_fam"/>
</dbReference>
<dbReference type="PANTHER" id="PTHR43180:SF33">
    <property type="entry name" value="15-HYDROXYPROSTAGLANDIN DEHYDROGENASE [NAD(+)]-LIKE"/>
    <property type="match status" value="1"/>
</dbReference>
<evidence type="ECO:0000256" key="1">
    <source>
        <dbReference type="ARBA" id="ARBA00006484"/>
    </source>
</evidence>
<comment type="similarity">
    <text evidence="1">Belongs to the short-chain dehydrogenases/reductases (SDR) family.</text>
</comment>
<evidence type="ECO:0000256" key="2">
    <source>
        <dbReference type="ARBA" id="ARBA00023002"/>
    </source>
</evidence>
<reference evidence="3 4" key="1">
    <citation type="submission" date="2024-01" db="EMBL/GenBank/DDBJ databases">
        <authorList>
            <person name="Allen C."/>
            <person name="Tagirdzhanova G."/>
        </authorList>
    </citation>
    <scope>NUCLEOTIDE SEQUENCE [LARGE SCALE GENOMIC DNA]</scope>
    <source>
        <strain evidence="3 4">CBS 573.63</strain>
    </source>
</reference>
<evidence type="ECO:0000313" key="4">
    <source>
        <dbReference type="Proteomes" id="UP001642501"/>
    </source>
</evidence>
<dbReference type="EMBL" id="CAWUOM010000186">
    <property type="protein sequence ID" value="CAK7274847.1"/>
    <property type="molecule type" value="Genomic_DNA"/>
</dbReference>
<proteinExistence type="inferred from homology"/>
<organism evidence="3 4">
    <name type="scientific">Sporothrix epigloea</name>
    <dbReference type="NCBI Taxonomy" id="1892477"/>
    <lineage>
        <taxon>Eukaryota</taxon>
        <taxon>Fungi</taxon>
        <taxon>Dikarya</taxon>
        <taxon>Ascomycota</taxon>
        <taxon>Pezizomycotina</taxon>
        <taxon>Sordariomycetes</taxon>
        <taxon>Sordariomycetidae</taxon>
        <taxon>Ophiostomatales</taxon>
        <taxon>Ophiostomataceae</taxon>
        <taxon>Sporothrix</taxon>
    </lineage>
</organism>